<dbReference type="Proteomes" id="UP001210770">
    <property type="component" value="Chromosome"/>
</dbReference>
<proteinExistence type="predicted"/>
<evidence type="ECO:0000313" key="2">
    <source>
        <dbReference type="Proteomes" id="UP001210770"/>
    </source>
</evidence>
<accession>A0AAX3LQG5</accession>
<gene>
    <name evidence="1" type="ORF">PL336_03685</name>
</gene>
<name>A0AAX3LQG5_9RHOB</name>
<sequence>MSYPFYQGGIRLPAFSKAERNVAKASSHHCIAHTVLGDGDGCRMQGESLLELCNLLLLNAMLNVASLQEQVRFRYGWDDGDQKQHVFDVVATLHCGSRIAFAVKPEVRLASGRFLIEMQEVAWWVREEGFADDVRIMSEADVDPVDLSNAKILAAVRPEDPVADKIARAVVSELPHGGGKTLHELTLNTGMSARGYRALIRLLRTGHLRLQKHEIIKPRTIVVRSENDAGGVFPQFKDKLVVRPDRFERGSEDQKFAA</sequence>
<protein>
    <submittedName>
        <fullName evidence="1">Uncharacterized protein</fullName>
    </submittedName>
</protein>
<evidence type="ECO:0000313" key="1">
    <source>
        <dbReference type="EMBL" id="WCE70951.1"/>
    </source>
</evidence>
<dbReference type="RefSeq" id="WP_271689152.1">
    <property type="nucleotide sequence ID" value="NZ_CP116423.1"/>
</dbReference>
<organism evidence="1 2">
    <name type="scientific">Sulfitobacter faviae</name>
    <dbReference type="NCBI Taxonomy" id="1775881"/>
    <lineage>
        <taxon>Bacteria</taxon>
        <taxon>Pseudomonadati</taxon>
        <taxon>Pseudomonadota</taxon>
        <taxon>Alphaproteobacteria</taxon>
        <taxon>Rhodobacterales</taxon>
        <taxon>Roseobacteraceae</taxon>
        <taxon>Sulfitobacter</taxon>
    </lineage>
</organism>
<dbReference type="AlphaFoldDB" id="A0AAX3LQG5"/>
<reference evidence="1" key="1">
    <citation type="submission" date="2023-01" db="EMBL/GenBank/DDBJ databases">
        <title>Comparative genomic analysis of cold water coral derived Sulfitobacter faviae: insights into their metabolism and habitat adaptation.</title>
        <authorList>
            <person name="Guo Y."/>
            <person name="Lin S."/>
            <person name="Huang Z."/>
            <person name="Tang K."/>
            <person name="Wang X."/>
        </authorList>
    </citation>
    <scope>NUCLEOTIDE SEQUENCE</scope>
    <source>
        <strain evidence="1">SCSIO W_1865</strain>
    </source>
</reference>
<dbReference type="EMBL" id="CP116423">
    <property type="protein sequence ID" value="WCE70951.1"/>
    <property type="molecule type" value="Genomic_DNA"/>
</dbReference>